<protein>
    <submittedName>
        <fullName evidence="1">Uncharacterized protein</fullName>
    </submittedName>
</protein>
<gene>
    <name evidence="1" type="ORF">JG687_00004536</name>
</gene>
<dbReference type="Proteomes" id="UP000688947">
    <property type="component" value="Unassembled WGS sequence"/>
</dbReference>
<sequence length="95" mass="10853">MLPLDAVLAVLRNQSRVLDSLRCEVHDLMVTAELKRQLRTRHRLLPMCMGARHLSAWTLLYKYGTDENLLDVATLTRREKALQVSLKGFPPARIG</sequence>
<evidence type="ECO:0000313" key="2">
    <source>
        <dbReference type="Proteomes" id="UP000688947"/>
    </source>
</evidence>
<name>A0A8T1UPP1_9STRA</name>
<dbReference type="EMBL" id="JAENGZ010000158">
    <property type="protein sequence ID" value="KAG6966964.1"/>
    <property type="molecule type" value="Genomic_DNA"/>
</dbReference>
<reference evidence="1" key="1">
    <citation type="submission" date="2021-01" db="EMBL/GenBank/DDBJ databases">
        <title>Phytophthora aleatoria, a newly-described species from Pinus radiata is distinct from Phytophthora cactorum isolates based on comparative genomics.</title>
        <authorList>
            <person name="Mcdougal R."/>
            <person name="Panda P."/>
            <person name="Williams N."/>
            <person name="Studholme D.J."/>
        </authorList>
    </citation>
    <scope>NUCLEOTIDE SEQUENCE</scope>
    <source>
        <strain evidence="1">NZFS 3830</strain>
    </source>
</reference>
<accession>A0A8T1UPP1</accession>
<dbReference type="OrthoDB" id="97725at2759"/>
<evidence type="ECO:0000313" key="1">
    <source>
        <dbReference type="EMBL" id="KAG6966964.1"/>
    </source>
</evidence>
<proteinExistence type="predicted"/>
<dbReference type="AlphaFoldDB" id="A0A8T1UPP1"/>
<organism evidence="1 2">
    <name type="scientific">Phytophthora cactorum</name>
    <dbReference type="NCBI Taxonomy" id="29920"/>
    <lineage>
        <taxon>Eukaryota</taxon>
        <taxon>Sar</taxon>
        <taxon>Stramenopiles</taxon>
        <taxon>Oomycota</taxon>
        <taxon>Peronosporomycetes</taxon>
        <taxon>Peronosporales</taxon>
        <taxon>Peronosporaceae</taxon>
        <taxon>Phytophthora</taxon>
    </lineage>
</organism>
<comment type="caution">
    <text evidence="1">The sequence shown here is derived from an EMBL/GenBank/DDBJ whole genome shotgun (WGS) entry which is preliminary data.</text>
</comment>